<gene>
    <name evidence="2" type="ORF">PoMZ_09464</name>
</gene>
<name>A0A4P7N1Q8_PYROR</name>
<feature type="compositionally biased region" description="Basic and acidic residues" evidence="1">
    <location>
        <begin position="1"/>
        <end position="15"/>
    </location>
</feature>
<organism evidence="2 3">
    <name type="scientific">Pyricularia oryzae</name>
    <name type="common">Rice blast fungus</name>
    <name type="synonym">Magnaporthe oryzae</name>
    <dbReference type="NCBI Taxonomy" id="318829"/>
    <lineage>
        <taxon>Eukaryota</taxon>
        <taxon>Fungi</taxon>
        <taxon>Dikarya</taxon>
        <taxon>Ascomycota</taxon>
        <taxon>Pezizomycotina</taxon>
        <taxon>Sordariomycetes</taxon>
        <taxon>Sordariomycetidae</taxon>
        <taxon>Magnaporthales</taxon>
        <taxon>Pyriculariaceae</taxon>
        <taxon>Pyricularia</taxon>
    </lineage>
</organism>
<dbReference type="EMBL" id="CP034204">
    <property type="protein sequence ID" value="QBZ53774.1"/>
    <property type="molecule type" value="Genomic_DNA"/>
</dbReference>
<evidence type="ECO:0000313" key="2">
    <source>
        <dbReference type="EMBL" id="QBZ53774.1"/>
    </source>
</evidence>
<sequence>MMEDQARSGKYRDPGTTDCPRSARAAYLSACWSSVITCKTDDAQNLANKASSCCWQTTPFMPSRNVQCRRMSRRAVVQQHPCII</sequence>
<dbReference type="Proteomes" id="UP000294847">
    <property type="component" value="Chromosome 1"/>
</dbReference>
<dbReference type="AlphaFoldDB" id="A0A4P7N1Q8"/>
<evidence type="ECO:0000313" key="3">
    <source>
        <dbReference type="Proteomes" id="UP000294847"/>
    </source>
</evidence>
<feature type="region of interest" description="Disordered" evidence="1">
    <location>
        <begin position="1"/>
        <end position="20"/>
    </location>
</feature>
<protein>
    <submittedName>
        <fullName evidence="2">Uncharacterized protein</fullName>
    </submittedName>
</protein>
<accession>A0A4P7N1Q8</accession>
<evidence type="ECO:0000256" key="1">
    <source>
        <dbReference type="SAM" id="MobiDB-lite"/>
    </source>
</evidence>
<reference evidence="2 3" key="1">
    <citation type="journal article" date="2019" name="Mol. Biol. Evol.">
        <title>Blast fungal genomes show frequent chromosomal changes, gene gains and losses, and effector gene turnover.</title>
        <authorList>
            <person name="Gomez Luciano L.B."/>
            <person name="Jason Tsai I."/>
            <person name="Chuma I."/>
            <person name="Tosa Y."/>
            <person name="Chen Y.H."/>
            <person name="Li J.Y."/>
            <person name="Li M.Y."/>
            <person name="Jade Lu M.Y."/>
            <person name="Nakayashiki H."/>
            <person name="Li W.H."/>
        </authorList>
    </citation>
    <scope>NUCLEOTIDE SEQUENCE [LARGE SCALE GENOMIC DNA]</scope>
    <source>
        <strain evidence="2">MZ5-1-6</strain>
    </source>
</reference>
<proteinExistence type="predicted"/>